<feature type="region of interest" description="Disordered" evidence="1">
    <location>
        <begin position="121"/>
        <end position="145"/>
    </location>
</feature>
<keyword evidence="3" id="KW-1185">Reference proteome</keyword>
<dbReference type="InterPro" id="IPR001451">
    <property type="entry name" value="Hexapep"/>
</dbReference>
<dbReference type="AlphaFoldDB" id="A0A3N6M793"/>
<dbReference type="CDD" id="cd04645">
    <property type="entry name" value="LbH_gamma_CA_like"/>
    <property type="match status" value="1"/>
</dbReference>
<dbReference type="RefSeq" id="WP_124193895.1">
    <property type="nucleotide sequence ID" value="NZ_REGA01000001.1"/>
</dbReference>
<name>A0A3N6M793_NATCH</name>
<dbReference type="Pfam" id="PF00132">
    <property type="entry name" value="Hexapep"/>
    <property type="match status" value="1"/>
</dbReference>
<dbReference type="SUPFAM" id="SSF51161">
    <property type="entry name" value="Trimeric LpxA-like enzymes"/>
    <property type="match status" value="1"/>
</dbReference>
<dbReference type="PANTHER" id="PTHR13061">
    <property type="entry name" value="DYNACTIN SUBUNIT P25"/>
    <property type="match status" value="1"/>
</dbReference>
<proteinExistence type="predicted"/>
<dbReference type="OrthoDB" id="10940at2157"/>
<feature type="compositionally biased region" description="Basic and acidic residues" evidence="1">
    <location>
        <begin position="135"/>
        <end position="145"/>
    </location>
</feature>
<protein>
    <submittedName>
        <fullName evidence="2">Gamma carbonic anhydrase family protein</fullName>
    </submittedName>
</protein>
<sequence>MIRSFDGNEPRIADSAYVDEAAVVIGDVVVEDGASVWPNTTLRGDHGTIVVGERANVQDNAVLHDAAVLEAETTVGHSAIVHAATVAEGALVGMNAVVLDDAHVGEGAVVAAGSVVTEGTEVPPSTLVAGTPAEPKGEIDDPRLEETADGYAELATRYAETSERLD</sequence>
<organism evidence="2 3">
    <name type="scientific">Natrarchaeobius chitinivorans</name>
    <dbReference type="NCBI Taxonomy" id="1679083"/>
    <lineage>
        <taxon>Archaea</taxon>
        <taxon>Methanobacteriati</taxon>
        <taxon>Methanobacteriota</taxon>
        <taxon>Stenosarchaea group</taxon>
        <taxon>Halobacteria</taxon>
        <taxon>Halobacteriales</taxon>
        <taxon>Natrialbaceae</taxon>
        <taxon>Natrarchaeobius</taxon>
    </lineage>
</organism>
<gene>
    <name evidence="2" type="ORF">EA473_01570</name>
</gene>
<dbReference type="Proteomes" id="UP000282323">
    <property type="component" value="Unassembled WGS sequence"/>
</dbReference>
<reference evidence="2 3" key="1">
    <citation type="submission" date="2018-10" db="EMBL/GenBank/DDBJ databases">
        <title>Natrarchaeobius chitinivorans gen. nov., sp. nov., and Natrarchaeobius haloalkaliphilus sp. nov., alkaliphilic, chitin-utilizing haloarchaea from hypersaline alkaline lakes.</title>
        <authorList>
            <person name="Sorokin D.Y."/>
            <person name="Elcheninov A.G."/>
            <person name="Kostrikina N.A."/>
            <person name="Bale N.J."/>
            <person name="Sinninghe Damste J.S."/>
            <person name="Khijniak T.V."/>
            <person name="Kublanov I.V."/>
            <person name="Toshchakov S.V."/>
        </authorList>
    </citation>
    <scope>NUCLEOTIDE SEQUENCE [LARGE SCALE GENOMIC DNA]</scope>
    <source>
        <strain evidence="2 3">AArcht4T</strain>
    </source>
</reference>
<dbReference type="EMBL" id="REGA01000001">
    <property type="protein sequence ID" value="RQG98107.1"/>
    <property type="molecule type" value="Genomic_DNA"/>
</dbReference>
<evidence type="ECO:0000313" key="3">
    <source>
        <dbReference type="Proteomes" id="UP000282323"/>
    </source>
</evidence>
<dbReference type="InterPro" id="IPR011004">
    <property type="entry name" value="Trimer_LpxA-like_sf"/>
</dbReference>
<accession>A0A3N6M793</accession>
<evidence type="ECO:0000256" key="1">
    <source>
        <dbReference type="SAM" id="MobiDB-lite"/>
    </source>
</evidence>
<dbReference type="PANTHER" id="PTHR13061:SF29">
    <property type="entry name" value="GAMMA CARBONIC ANHYDRASE-LIKE 1, MITOCHONDRIAL-RELATED"/>
    <property type="match status" value="1"/>
</dbReference>
<dbReference type="Gene3D" id="2.160.10.10">
    <property type="entry name" value="Hexapeptide repeat proteins"/>
    <property type="match status" value="1"/>
</dbReference>
<evidence type="ECO:0000313" key="2">
    <source>
        <dbReference type="EMBL" id="RQG98107.1"/>
    </source>
</evidence>
<dbReference type="InterPro" id="IPR050484">
    <property type="entry name" value="Transf_Hexapept/Carb_Anhydrase"/>
</dbReference>
<comment type="caution">
    <text evidence="2">The sequence shown here is derived from an EMBL/GenBank/DDBJ whole genome shotgun (WGS) entry which is preliminary data.</text>
</comment>
<dbReference type="InterPro" id="IPR047324">
    <property type="entry name" value="LbH_gamma_CA-like"/>
</dbReference>